<organism evidence="2 3">
    <name type="scientific">Cryptotermes secundus</name>
    <dbReference type="NCBI Taxonomy" id="105785"/>
    <lineage>
        <taxon>Eukaryota</taxon>
        <taxon>Metazoa</taxon>
        <taxon>Ecdysozoa</taxon>
        <taxon>Arthropoda</taxon>
        <taxon>Hexapoda</taxon>
        <taxon>Insecta</taxon>
        <taxon>Pterygota</taxon>
        <taxon>Neoptera</taxon>
        <taxon>Polyneoptera</taxon>
        <taxon>Dictyoptera</taxon>
        <taxon>Blattodea</taxon>
        <taxon>Blattoidea</taxon>
        <taxon>Termitoidae</taxon>
        <taxon>Kalotermitidae</taxon>
        <taxon>Cryptotermitinae</taxon>
        <taxon>Cryptotermes</taxon>
    </lineage>
</organism>
<gene>
    <name evidence="2" type="ORF">B7P43_G08404</name>
</gene>
<name>A0A2J7PXG8_9NEOP</name>
<dbReference type="AlphaFoldDB" id="A0A2J7PXG8"/>
<keyword evidence="1" id="KW-0812">Transmembrane</keyword>
<sequence length="73" mass="8356">MQTLSSYLECVRTYCFIIVSLDFVMLTPVFVRTGIHQLVQQCIAEEPGFDIWAKRFSSSHHPDEATQPPVQLV</sequence>
<protein>
    <submittedName>
        <fullName evidence="2">Uncharacterized protein</fullName>
    </submittedName>
</protein>
<accession>A0A2J7PXG8</accession>
<keyword evidence="1" id="KW-1133">Transmembrane helix</keyword>
<evidence type="ECO:0000256" key="1">
    <source>
        <dbReference type="SAM" id="Phobius"/>
    </source>
</evidence>
<proteinExistence type="predicted"/>
<feature type="transmembrane region" description="Helical" evidence="1">
    <location>
        <begin position="12"/>
        <end position="31"/>
    </location>
</feature>
<comment type="caution">
    <text evidence="2">The sequence shown here is derived from an EMBL/GenBank/DDBJ whole genome shotgun (WGS) entry which is preliminary data.</text>
</comment>
<dbReference type="EMBL" id="NEVH01020858">
    <property type="protein sequence ID" value="PNF21023.1"/>
    <property type="molecule type" value="Genomic_DNA"/>
</dbReference>
<evidence type="ECO:0000313" key="3">
    <source>
        <dbReference type="Proteomes" id="UP000235965"/>
    </source>
</evidence>
<keyword evidence="3" id="KW-1185">Reference proteome</keyword>
<dbReference type="Proteomes" id="UP000235965">
    <property type="component" value="Unassembled WGS sequence"/>
</dbReference>
<keyword evidence="1" id="KW-0472">Membrane</keyword>
<reference evidence="2 3" key="1">
    <citation type="submission" date="2017-12" db="EMBL/GenBank/DDBJ databases">
        <title>Hemimetabolous genomes reveal molecular basis of termite eusociality.</title>
        <authorList>
            <person name="Harrison M.C."/>
            <person name="Jongepier E."/>
            <person name="Robertson H.M."/>
            <person name="Arning N."/>
            <person name="Bitard-Feildel T."/>
            <person name="Chao H."/>
            <person name="Childers C.P."/>
            <person name="Dinh H."/>
            <person name="Doddapaneni H."/>
            <person name="Dugan S."/>
            <person name="Gowin J."/>
            <person name="Greiner C."/>
            <person name="Han Y."/>
            <person name="Hu H."/>
            <person name="Hughes D.S.T."/>
            <person name="Huylmans A.-K."/>
            <person name="Kemena C."/>
            <person name="Kremer L.P.M."/>
            <person name="Lee S.L."/>
            <person name="Lopez-Ezquerra A."/>
            <person name="Mallet L."/>
            <person name="Monroy-Kuhn J.M."/>
            <person name="Moser A."/>
            <person name="Murali S.C."/>
            <person name="Muzny D.M."/>
            <person name="Otani S."/>
            <person name="Piulachs M.-D."/>
            <person name="Poelchau M."/>
            <person name="Qu J."/>
            <person name="Schaub F."/>
            <person name="Wada-Katsumata A."/>
            <person name="Worley K.C."/>
            <person name="Xie Q."/>
            <person name="Ylla G."/>
            <person name="Poulsen M."/>
            <person name="Gibbs R.A."/>
            <person name="Schal C."/>
            <person name="Richards S."/>
            <person name="Belles X."/>
            <person name="Korb J."/>
            <person name="Bornberg-Bauer E."/>
        </authorList>
    </citation>
    <scope>NUCLEOTIDE SEQUENCE [LARGE SCALE GENOMIC DNA]</scope>
    <source>
        <tissue evidence="2">Whole body</tissue>
    </source>
</reference>
<dbReference type="InParanoid" id="A0A2J7PXG8"/>
<evidence type="ECO:0000313" key="2">
    <source>
        <dbReference type="EMBL" id="PNF21023.1"/>
    </source>
</evidence>